<accession>A0A0A9CDJ9</accession>
<proteinExistence type="predicted"/>
<protein>
    <submittedName>
        <fullName evidence="1">Uncharacterized protein</fullName>
    </submittedName>
</protein>
<dbReference type="AlphaFoldDB" id="A0A0A9CDJ9"/>
<reference evidence="1" key="1">
    <citation type="submission" date="2014-09" db="EMBL/GenBank/DDBJ databases">
        <authorList>
            <person name="Magalhaes I.L.F."/>
            <person name="Oliveira U."/>
            <person name="Santos F.R."/>
            <person name="Vidigal T.H.D.A."/>
            <person name="Brescovit A.D."/>
            <person name="Santos A.J."/>
        </authorList>
    </citation>
    <scope>NUCLEOTIDE SEQUENCE</scope>
    <source>
        <tissue evidence="1">Shoot tissue taken approximately 20 cm above the soil surface</tissue>
    </source>
</reference>
<dbReference type="EMBL" id="GBRH01224279">
    <property type="protein sequence ID" value="JAD73616.1"/>
    <property type="molecule type" value="Transcribed_RNA"/>
</dbReference>
<evidence type="ECO:0000313" key="1">
    <source>
        <dbReference type="EMBL" id="JAD73616.1"/>
    </source>
</evidence>
<sequence length="43" mass="4990">MFKRTKDLLSTVVDELQGGFHLPVWEKTNKKGNNGLPYGFYFI</sequence>
<organism evidence="1">
    <name type="scientific">Arundo donax</name>
    <name type="common">Giant reed</name>
    <name type="synonym">Donax arundinaceus</name>
    <dbReference type="NCBI Taxonomy" id="35708"/>
    <lineage>
        <taxon>Eukaryota</taxon>
        <taxon>Viridiplantae</taxon>
        <taxon>Streptophyta</taxon>
        <taxon>Embryophyta</taxon>
        <taxon>Tracheophyta</taxon>
        <taxon>Spermatophyta</taxon>
        <taxon>Magnoliopsida</taxon>
        <taxon>Liliopsida</taxon>
        <taxon>Poales</taxon>
        <taxon>Poaceae</taxon>
        <taxon>PACMAD clade</taxon>
        <taxon>Arundinoideae</taxon>
        <taxon>Arundineae</taxon>
        <taxon>Arundo</taxon>
    </lineage>
</organism>
<name>A0A0A9CDJ9_ARUDO</name>
<reference evidence="1" key="2">
    <citation type="journal article" date="2015" name="Data Brief">
        <title>Shoot transcriptome of the giant reed, Arundo donax.</title>
        <authorList>
            <person name="Barrero R.A."/>
            <person name="Guerrero F.D."/>
            <person name="Moolhuijzen P."/>
            <person name="Goolsby J.A."/>
            <person name="Tidwell J."/>
            <person name="Bellgard S.E."/>
            <person name="Bellgard M.I."/>
        </authorList>
    </citation>
    <scope>NUCLEOTIDE SEQUENCE</scope>
    <source>
        <tissue evidence="1">Shoot tissue taken approximately 20 cm above the soil surface</tissue>
    </source>
</reference>